<gene>
    <name evidence="3" type="ORF">EST38_g12933</name>
</gene>
<organism evidence="3 4">
    <name type="scientific">Candolleomyces aberdarensis</name>
    <dbReference type="NCBI Taxonomy" id="2316362"/>
    <lineage>
        <taxon>Eukaryota</taxon>
        <taxon>Fungi</taxon>
        <taxon>Dikarya</taxon>
        <taxon>Basidiomycota</taxon>
        <taxon>Agaricomycotina</taxon>
        <taxon>Agaricomycetes</taxon>
        <taxon>Agaricomycetidae</taxon>
        <taxon>Agaricales</taxon>
        <taxon>Agaricineae</taxon>
        <taxon>Psathyrellaceae</taxon>
        <taxon>Candolleomyces</taxon>
    </lineage>
</organism>
<keyword evidence="2" id="KW-1133">Transmembrane helix</keyword>
<accession>A0A4V1Q1V6</accession>
<evidence type="ECO:0000256" key="2">
    <source>
        <dbReference type="SAM" id="Phobius"/>
    </source>
</evidence>
<dbReference type="EMBL" id="SDEE01001074">
    <property type="protein sequence ID" value="RXW12918.1"/>
    <property type="molecule type" value="Genomic_DNA"/>
</dbReference>
<sequence>MLLQESGNMSKGPKGPSAFEDDRDVLSVDEYLQEAGAEAFRKFESSMNNLDKELRNFTNASRLLGSSVAILSSGFRLRERLVELLFFYRENAADLFPLKVSHVVHDSVSPYIHHRGQHKSESRKWGKAHLHVSKPTFSENLDPEDVIDALQSLAKEFKTFLDCLNEFPEFTDEAVNASILSFEGDLRYQSSCLREYTGQFRNPAVQRYIHELSQEMGDHINCITSSLCMFIEVGVPQIRRVQQDDATKRLNLSTIATFFSAVTATTMQFSYNLDPTQTGSAIVNTLWFSSLVFSIAATINSHLGLTWNQDIRPLGHHVPWWVMIWIKRSPLVFLVLSVACFLIGLCAFSYASGQVISYHIHIYNRFNSARILRSRGRLRLVCIGKTGVFAP</sequence>
<reference evidence="3 4" key="1">
    <citation type="submission" date="2019-01" db="EMBL/GenBank/DDBJ databases">
        <title>Draft genome sequence of Psathyrella aberdarensis IHI B618.</title>
        <authorList>
            <person name="Buettner E."/>
            <person name="Kellner H."/>
        </authorList>
    </citation>
    <scope>NUCLEOTIDE SEQUENCE [LARGE SCALE GENOMIC DNA]</scope>
    <source>
        <strain evidence="3 4">IHI B618</strain>
    </source>
</reference>
<keyword evidence="2" id="KW-0812">Transmembrane</keyword>
<dbReference type="OrthoDB" id="972532at2759"/>
<proteinExistence type="predicted"/>
<protein>
    <submittedName>
        <fullName evidence="3">Uncharacterized protein</fullName>
    </submittedName>
</protein>
<feature type="transmembrane region" description="Helical" evidence="2">
    <location>
        <begin position="250"/>
        <end position="269"/>
    </location>
</feature>
<evidence type="ECO:0000313" key="3">
    <source>
        <dbReference type="EMBL" id="RXW12918.1"/>
    </source>
</evidence>
<keyword evidence="4" id="KW-1185">Reference proteome</keyword>
<feature type="transmembrane region" description="Helical" evidence="2">
    <location>
        <begin position="331"/>
        <end position="351"/>
    </location>
</feature>
<evidence type="ECO:0000313" key="4">
    <source>
        <dbReference type="Proteomes" id="UP000290288"/>
    </source>
</evidence>
<feature type="region of interest" description="Disordered" evidence="1">
    <location>
        <begin position="1"/>
        <end position="21"/>
    </location>
</feature>
<dbReference type="STRING" id="2316362.A0A4V1Q1V6"/>
<name>A0A4V1Q1V6_9AGAR</name>
<dbReference type="Proteomes" id="UP000290288">
    <property type="component" value="Unassembled WGS sequence"/>
</dbReference>
<keyword evidence="2" id="KW-0472">Membrane</keyword>
<feature type="transmembrane region" description="Helical" evidence="2">
    <location>
        <begin position="281"/>
        <end position="299"/>
    </location>
</feature>
<dbReference type="AlphaFoldDB" id="A0A4V1Q1V6"/>
<evidence type="ECO:0000256" key="1">
    <source>
        <dbReference type="SAM" id="MobiDB-lite"/>
    </source>
</evidence>
<comment type="caution">
    <text evidence="3">The sequence shown here is derived from an EMBL/GenBank/DDBJ whole genome shotgun (WGS) entry which is preliminary data.</text>
</comment>